<comment type="subcellular location">
    <subcellularLocation>
        <location evidence="1">Secreted</location>
    </subcellularLocation>
</comment>
<dbReference type="PANTHER" id="PTHR34216:SF3">
    <property type="entry name" value="POLY-BETA-1,6-N-ACETYL-D-GLUCOSAMINE N-DEACETYLASE"/>
    <property type="match status" value="1"/>
</dbReference>
<organism evidence="4 5">
    <name type="scientific">Maribellus comscasis</name>
    <dbReference type="NCBI Taxonomy" id="2681766"/>
    <lineage>
        <taxon>Bacteria</taxon>
        <taxon>Pseudomonadati</taxon>
        <taxon>Bacteroidota</taxon>
        <taxon>Bacteroidia</taxon>
        <taxon>Marinilabiliales</taxon>
        <taxon>Prolixibacteraceae</taxon>
        <taxon>Maribellus</taxon>
    </lineage>
</organism>
<dbReference type="AlphaFoldDB" id="A0A6I6JJ32"/>
<dbReference type="KEGG" id="mcos:GM418_03645"/>
<evidence type="ECO:0000256" key="2">
    <source>
        <dbReference type="ARBA" id="ARBA00022729"/>
    </source>
</evidence>
<dbReference type="PANTHER" id="PTHR34216">
    <property type="match status" value="1"/>
</dbReference>
<evidence type="ECO:0000313" key="4">
    <source>
        <dbReference type="EMBL" id="QGY42776.1"/>
    </source>
</evidence>
<proteinExistence type="predicted"/>
<dbReference type="Pfam" id="PF01522">
    <property type="entry name" value="Polysacc_deac_1"/>
    <property type="match status" value="1"/>
</dbReference>
<dbReference type="InterPro" id="IPR002509">
    <property type="entry name" value="NODB_dom"/>
</dbReference>
<dbReference type="Proteomes" id="UP000428260">
    <property type="component" value="Chromosome"/>
</dbReference>
<protein>
    <submittedName>
        <fullName evidence="4">Polysaccharide deacetylase family protein</fullName>
    </submittedName>
</protein>
<evidence type="ECO:0000256" key="1">
    <source>
        <dbReference type="ARBA" id="ARBA00004613"/>
    </source>
</evidence>
<dbReference type="GO" id="GO:0005975">
    <property type="term" value="P:carbohydrate metabolic process"/>
    <property type="evidence" value="ECO:0007669"/>
    <property type="project" value="InterPro"/>
</dbReference>
<dbReference type="GO" id="GO:0005576">
    <property type="term" value="C:extracellular region"/>
    <property type="evidence" value="ECO:0007669"/>
    <property type="project" value="UniProtKB-SubCell"/>
</dbReference>
<evidence type="ECO:0000259" key="3">
    <source>
        <dbReference type="PROSITE" id="PS51677"/>
    </source>
</evidence>
<dbReference type="CDD" id="cd10918">
    <property type="entry name" value="CE4_NodB_like_5s_6s"/>
    <property type="match status" value="1"/>
</dbReference>
<dbReference type="PROSITE" id="PS51677">
    <property type="entry name" value="NODB"/>
    <property type="match status" value="1"/>
</dbReference>
<name>A0A6I6JJ32_9BACT</name>
<dbReference type="InterPro" id="IPR051398">
    <property type="entry name" value="Polysacch_Deacetylase"/>
</dbReference>
<keyword evidence="5" id="KW-1185">Reference proteome</keyword>
<dbReference type="Gene3D" id="3.20.20.370">
    <property type="entry name" value="Glycoside hydrolase/deacetylase"/>
    <property type="match status" value="2"/>
</dbReference>
<sequence length="266" mass="30321">MKSQRFVFFSFVLLVTAVSNMNGQIVRQGIPDKTVILTFDDAVISQYNFVAPLLKKHGFGATFYICEFPPNFGDTTKYMDWQMIKKLDNMGFEIANHTRTHPAVAKLTKEELLKELNYIEDKCEELGIKKPETFAYPGYSLSEGVIDVLSEKGYRFARAGGSRVYKPESDYPLLVPSWAMNAENKPQIMEALRQAGKGKIVVLTIHGVPDIEHPWVNTPPELFEEYVNYLSENDFTVIALRDMKKYMDVEKAMNNLTADLTKPLKN</sequence>
<dbReference type="GO" id="GO:0016810">
    <property type="term" value="F:hydrolase activity, acting on carbon-nitrogen (but not peptide) bonds"/>
    <property type="evidence" value="ECO:0007669"/>
    <property type="project" value="InterPro"/>
</dbReference>
<dbReference type="SUPFAM" id="SSF88713">
    <property type="entry name" value="Glycoside hydrolase/deacetylase"/>
    <property type="match status" value="1"/>
</dbReference>
<gene>
    <name evidence="4" type="ORF">GM418_03645</name>
</gene>
<dbReference type="RefSeq" id="WP_158863248.1">
    <property type="nucleotide sequence ID" value="NZ_CP046401.1"/>
</dbReference>
<dbReference type="EMBL" id="CP046401">
    <property type="protein sequence ID" value="QGY42776.1"/>
    <property type="molecule type" value="Genomic_DNA"/>
</dbReference>
<feature type="domain" description="NodB homology" evidence="3">
    <location>
        <begin position="33"/>
        <end position="238"/>
    </location>
</feature>
<reference evidence="4 5" key="1">
    <citation type="submission" date="2019-11" db="EMBL/GenBank/DDBJ databases">
        <authorList>
            <person name="Zheng R.K."/>
            <person name="Sun C.M."/>
        </authorList>
    </citation>
    <scope>NUCLEOTIDE SEQUENCE [LARGE SCALE GENOMIC DNA]</scope>
    <source>
        <strain evidence="4 5">WC007</strain>
    </source>
</reference>
<dbReference type="InterPro" id="IPR011330">
    <property type="entry name" value="Glyco_hydro/deAcase_b/a-brl"/>
</dbReference>
<evidence type="ECO:0000313" key="5">
    <source>
        <dbReference type="Proteomes" id="UP000428260"/>
    </source>
</evidence>
<keyword evidence="2" id="KW-0732">Signal</keyword>
<accession>A0A6I6JJ32</accession>